<proteinExistence type="predicted"/>
<accession>W4M7G9</accession>
<keyword evidence="2" id="KW-1185">Reference proteome</keyword>
<dbReference type="SUPFAM" id="SSF56112">
    <property type="entry name" value="Protein kinase-like (PK-like)"/>
    <property type="match status" value="1"/>
</dbReference>
<dbReference type="InterPro" id="IPR011009">
    <property type="entry name" value="Kinase-like_dom_sf"/>
</dbReference>
<evidence type="ECO:0000313" key="1">
    <source>
        <dbReference type="EMBL" id="ETX06160.1"/>
    </source>
</evidence>
<organism evidence="1 2">
    <name type="scientific">Candidatus Entotheonella gemina</name>
    <dbReference type="NCBI Taxonomy" id="1429439"/>
    <lineage>
        <taxon>Bacteria</taxon>
        <taxon>Pseudomonadati</taxon>
        <taxon>Nitrospinota/Tectimicrobiota group</taxon>
        <taxon>Candidatus Tectimicrobiota</taxon>
        <taxon>Candidatus Entotheonellia</taxon>
        <taxon>Candidatus Entotheonellales</taxon>
        <taxon>Candidatus Entotheonellaceae</taxon>
        <taxon>Candidatus Entotheonella</taxon>
    </lineage>
</organism>
<dbReference type="AlphaFoldDB" id="W4M7G9"/>
<name>W4M7G9_9BACT</name>
<dbReference type="HOGENOM" id="CLU_591461_0_0_7"/>
<reference evidence="1 2" key="1">
    <citation type="journal article" date="2014" name="Nature">
        <title>An environmental bacterial taxon with a large and distinct metabolic repertoire.</title>
        <authorList>
            <person name="Wilson M.C."/>
            <person name="Mori T."/>
            <person name="Ruckert C."/>
            <person name="Uria A.R."/>
            <person name="Helf M.J."/>
            <person name="Takada K."/>
            <person name="Gernert C."/>
            <person name="Steffens U.A."/>
            <person name="Heycke N."/>
            <person name="Schmitt S."/>
            <person name="Rinke C."/>
            <person name="Helfrich E.J."/>
            <person name="Brachmann A.O."/>
            <person name="Gurgui C."/>
            <person name="Wakimoto T."/>
            <person name="Kracht M."/>
            <person name="Crusemann M."/>
            <person name="Hentschel U."/>
            <person name="Abe I."/>
            <person name="Matsunaga S."/>
            <person name="Kalinowski J."/>
            <person name="Takeyama H."/>
            <person name="Piel J."/>
        </authorList>
    </citation>
    <scope>NUCLEOTIDE SEQUENCE [LARGE SCALE GENOMIC DNA]</scope>
    <source>
        <strain evidence="2">TSY2</strain>
    </source>
</reference>
<gene>
    <name evidence="1" type="ORF">ETSY2_18790</name>
</gene>
<evidence type="ECO:0000313" key="2">
    <source>
        <dbReference type="Proteomes" id="UP000019140"/>
    </source>
</evidence>
<comment type="caution">
    <text evidence="1">The sequence shown here is derived from an EMBL/GenBank/DDBJ whole genome shotgun (WGS) entry which is preliminary data.</text>
</comment>
<protein>
    <submittedName>
        <fullName evidence="1">Uncharacterized protein</fullName>
    </submittedName>
</protein>
<sequence>MHVTPFLQPMRYALLPIVGQTGYRRLLSAMYDPALLWAAHAPAEIIRALGVFCRSNDIEAIPRREQVLDSDSKSRIYVVHTEFDGQASWPLVLKCYHGSRQQTAPIEARMSVYFKQCLAPLRTVIPILDVVSLTNAGDRALSVALLPYAGRETLYDRLHQLPPHTTQVETLVQQACETLAYTQVTGRAGHEAHDIHLTQLSPKTAAGYFLNQIRSALITPFARGGTPLEMGDDLLKQFAFFANLLGEDSNAAGLYYRGINPRNVMLVDASQAEIDFEQDSLRSRFIDIVSLLENGMEMAEWDATADYQAYTGQTDFDAWNRERQRALTALDTYNYLSHPQVEQMTRAFIDTTCHLEQQYNLSVPASYDEPRYRLLLETARLFRHLQYVGYCKRNELQTANAVKRISSRYRQHFHALWAKVALDNLLFPPCSQAPELPESEFPSAMALRRTLDQLPLDVSPMS</sequence>
<dbReference type="EMBL" id="AZHX01000771">
    <property type="protein sequence ID" value="ETX06160.1"/>
    <property type="molecule type" value="Genomic_DNA"/>
</dbReference>
<dbReference type="Proteomes" id="UP000019140">
    <property type="component" value="Unassembled WGS sequence"/>
</dbReference>